<dbReference type="RefSeq" id="WP_126010793.1">
    <property type="nucleotide sequence ID" value="NZ_CP032509.1"/>
</dbReference>
<name>A0A3Q8XRX2_9HYPH</name>
<dbReference type="Gene3D" id="1.10.10.10">
    <property type="entry name" value="Winged helix-like DNA-binding domain superfamily/Winged helix DNA-binding domain"/>
    <property type="match status" value="1"/>
</dbReference>
<dbReference type="Proteomes" id="UP000268192">
    <property type="component" value="Chromosome"/>
</dbReference>
<evidence type="ECO:0000313" key="6">
    <source>
        <dbReference type="Proteomes" id="UP000268192"/>
    </source>
</evidence>
<dbReference type="SUPFAM" id="SSF46785">
    <property type="entry name" value="Winged helix' DNA-binding domain"/>
    <property type="match status" value="1"/>
</dbReference>
<dbReference type="GO" id="GO:0003677">
    <property type="term" value="F:DNA binding"/>
    <property type="evidence" value="ECO:0007669"/>
    <property type="project" value="UniProtKB-KW"/>
</dbReference>
<evidence type="ECO:0000256" key="3">
    <source>
        <dbReference type="ARBA" id="ARBA00023163"/>
    </source>
</evidence>
<dbReference type="InterPro" id="IPR051081">
    <property type="entry name" value="HTH_MetalResp_TranReg"/>
</dbReference>
<evidence type="ECO:0000313" key="5">
    <source>
        <dbReference type="EMBL" id="AZN73863.1"/>
    </source>
</evidence>
<dbReference type="AlphaFoldDB" id="A0A3Q8XRX2"/>
<dbReference type="PANTHER" id="PTHR33154:SF15">
    <property type="entry name" value="REGULATORY PROTEIN ARSR"/>
    <property type="match status" value="1"/>
</dbReference>
<dbReference type="InterPro" id="IPR036388">
    <property type="entry name" value="WH-like_DNA-bd_sf"/>
</dbReference>
<organism evidence="5 6">
    <name type="scientific">Georhizobium profundi</name>
    <dbReference type="NCBI Taxonomy" id="2341112"/>
    <lineage>
        <taxon>Bacteria</taxon>
        <taxon>Pseudomonadati</taxon>
        <taxon>Pseudomonadota</taxon>
        <taxon>Alphaproteobacteria</taxon>
        <taxon>Hyphomicrobiales</taxon>
        <taxon>Rhizobiaceae</taxon>
        <taxon>Georhizobium</taxon>
    </lineage>
</organism>
<keyword evidence="6" id="KW-1185">Reference proteome</keyword>
<proteinExistence type="predicted"/>
<dbReference type="Pfam" id="PF01022">
    <property type="entry name" value="HTH_5"/>
    <property type="match status" value="1"/>
</dbReference>
<dbReference type="InterPro" id="IPR001845">
    <property type="entry name" value="HTH_ArsR_DNA-bd_dom"/>
</dbReference>
<dbReference type="SMART" id="SM00418">
    <property type="entry name" value="HTH_ARSR"/>
    <property type="match status" value="1"/>
</dbReference>
<dbReference type="PANTHER" id="PTHR33154">
    <property type="entry name" value="TRANSCRIPTIONAL REGULATOR, ARSR FAMILY"/>
    <property type="match status" value="1"/>
</dbReference>
<evidence type="ECO:0000256" key="1">
    <source>
        <dbReference type="ARBA" id="ARBA00023015"/>
    </source>
</evidence>
<dbReference type="NCBIfam" id="NF033788">
    <property type="entry name" value="HTH_metalloreg"/>
    <property type="match status" value="1"/>
</dbReference>
<dbReference type="KEGG" id="abaw:D5400_15395"/>
<evidence type="ECO:0000259" key="4">
    <source>
        <dbReference type="PROSITE" id="PS50987"/>
    </source>
</evidence>
<accession>A0A3Q8XRX2</accession>
<dbReference type="EMBL" id="CP032509">
    <property type="protein sequence ID" value="AZN73863.1"/>
    <property type="molecule type" value="Genomic_DNA"/>
</dbReference>
<dbReference type="PROSITE" id="PS50987">
    <property type="entry name" value="HTH_ARSR_2"/>
    <property type="match status" value="1"/>
</dbReference>
<protein>
    <submittedName>
        <fullName evidence="5">Transcriptional regulator</fullName>
    </submittedName>
</protein>
<keyword evidence="2" id="KW-0238">DNA-binding</keyword>
<keyword evidence="1" id="KW-0805">Transcription regulation</keyword>
<keyword evidence="3" id="KW-0804">Transcription</keyword>
<dbReference type="InterPro" id="IPR011991">
    <property type="entry name" value="ArsR-like_HTH"/>
</dbReference>
<evidence type="ECO:0000256" key="2">
    <source>
        <dbReference type="ARBA" id="ARBA00023125"/>
    </source>
</evidence>
<feature type="domain" description="HTH arsR-type" evidence="4">
    <location>
        <begin position="1"/>
        <end position="88"/>
    </location>
</feature>
<dbReference type="GO" id="GO:0003700">
    <property type="term" value="F:DNA-binding transcription factor activity"/>
    <property type="evidence" value="ECO:0007669"/>
    <property type="project" value="InterPro"/>
</dbReference>
<reference evidence="5 6" key="1">
    <citation type="submission" date="2018-09" db="EMBL/GenBank/DDBJ databases">
        <title>Marinorhizobium profundi gen. nov., sp. nov., isolated from a deep-sea sediment sample from the New Britain Trench and proposal of Marinorhizobiaceae fam. nov. in the order Rhizobiales of the class Alphaproteobacteria.</title>
        <authorList>
            <person name="Cao J."/>
        </authorList>
    </citation>
    <scope>NUCLEOTIDE SEQUENCE [LARGE SCALE GENOMIC DNA]</scope>
    <source>
        <strain evidence="5 6">WS11</strain>
    </source>
</reference>
<dbReference type="CDD" id="cd00090">
    <property type="entry name" value="HTH_ARSR"/>
    <property type="match status" value="1"/>
</dbReference>
<dbReference type="InterPro" id="IPR036390">
    <property type="entry name" value="WH_DNA-bd_sf"/>
</dbReference>
<dbReference type="OrthoDB" id="9790747at2"/>
<gene>
    <name evidence="5" type="ORF">D5400_15395</name>
</gene>
<dbReference type="PRINTS" id="PR00778">
    <property type="entry name" value="HTHARSR"/>
</dbReference>
<sequence length="105" mass="11384">MAERLQALAHPARLKILRLLARRDACCCKDVVLEIGLAQSTVSQHLRTLVQAGLVHYRPDRQASRYSLDEEAVSQLAKDLGGLLESCCSVPTAARCDELVGAGGR</sequence>